<organism evidence="8 9">
    <name type="scientific">Geoglobus ahangari</name>
    <dbReference type="NCBI Taxonomy" id="113653"/>
    <lineage>
        <taxon>Archaea</taxon>
        <taxon>Methanobacteriati</taxon>
        <taxon>Methanobacteriota</taxon>
        <taxon>Archaeoglobi</taxon>
        <taxon>Archaeoglobales</taxon>
        <taxon>Archaeoglobaceae</taxon>
        <taxon>Geoglobus</taxon>
    </lineage>
</organism>
<dbReference type="SUPFAM" id="SSF88723">
    <property type="entry name" value="PIN domain-like"/>
    <property type="match status" value="1"/>
</dbReference>
<proteinExistence type="inferred from homology"/>
<reference evidence="8 9" key="1">
    <citation type="submission" date="2015-04" db="EMBL/GenBank/DDBJ databases">
        <title>The complete genome sequence of the hyperthermophilic, obligate iron-reducing archaeon Geoglobus ahangari strain 234T.</title>
        <authorList>
            <person name="Manzella M.P."/>
            <person name="Holmes D.E."/>
            <person name="Rocheleau J.M."/>
            <person name="Chung A."/>
            <person name="Reguera G."/>
            <person name="Kashefi K."/>
        </authorList>
    </citation>
    <scope>NUCLEOTIDE SEQUENCE [LARGE SCALE GENOMIC DNA]</scope>
    <source>
        <strain evidence="8 9">234</strain>
    </source>
</reference>
<accession>A0A0F7IFE8</accession>
<evidence type="ECO:0000256" key="4">
    <source>
        <dbReference type="ARBA" id="ARBA00022801"/>
    </source>
</evidence>
<evidence type="ECO:0000313" key="9">
    <source>
        <dbReference type="Proteomes" id="UP000034723"/>
    </source>
</evidence>
<keyword evidence="2 6" id="KW-0540">Nuclease</keyword>
<dbReference type="GO" id="GO:0000287">
    <property type="term" value="F:magnesium ion binding"/>
    <property type="evidence" value="ECO:0007669"/>
    <property type="project" value="UniProtKB-UniRule"/>
</dbReference>
<dbReference type="PANTHER" id="PTHR42740:SF1">
    <property type="entry name" value="RIBONUCLEASE VAPC3"/>
    <property type="match status" value="1"/>
</dbReference>
<dbReference type="CDD" id="cd09881">
    <property type="entry name" value="PIN_VapC4-5_FitB-like"/>
    <property type="match status" value="1"/>
</dbReference>
<keyword evidence="9" id="KW-1185">Reference proteome</keyword>
<dbReference type="FunCoup" id="A0A0F7IFE8">
    <property type="interactions" value="1"/>
</dbReference>
<dbReference type="PANTHER" id="PTHR42740">
    <property type="entry name" value="RIBONUCLEASE VAPC3"/>
    <property type="match status" value="1"/>
</dbReference>
<sequence>MILDTSALIRILRDRDFFEELSARISESIRITSITAYELQRGALYLMLKKGRDYEWNQIAALLSEIEILPFTQRDSEISARIWAKLRENGLEINDADIMISAIAIRENEKLLTLDRDFEIIGRFLELEVEILGG</sequence>
<comment type="cofactor">
    <cofactor evidence="6">
        <name>Mg(2+)</name>
        <dbReference type="ChEBI" id="CHEBI:18420"/>
    </cofactor>
</comment>
<evidence type="ECO:0000256" key="1">
    <source>
        <dbReference type="ARBA" id="ARBA00022649"/>
    </source>
</evidence>
<dbReference type="STRING" id="113653.GAH_01164"/>
<dbReference type="HAMAP" id="MF_00265">
    <property type="entry name" value="VapC_Nob1"/>
    <property type="match status" value="1"/>
</dbReference>
<evidence type="ECO:0000256" key="2">
    <source>
        <dbReference type="ARBA" id="ARBA00022722"/>
    </source>
</evidence>
<gene>
    <name evidence="6" type="primary">vapC</name>
    <name evidence="8" type="ORF">GAH_01164</name>
</gene>
<keyword evidence="3 6" id="KW-0479">Metal-binding</keyword>
<dbReference type="InterPro" id="IPR051749">
    <property type="entry name" value="PINc/VapC_TA_RNase"/>
</dbReference>
<feature type="domain" description="PIN" evidence="7">
    <location>
        <begin position="1"/>
        <end position="121"/>
    </location>
</feature>
<evidence type="ECO:0000256" key="3">
    <source>
        <dbReference type="ARBA" id="ARBA00022723"/>
    </source>
</evidence>
<keyword evidence="4 6" id="KW-0378">Hydrolase</keyword>
<dbReference type="GO" id="GO:0016787">
    <property type="term" value="F:hydrolase activity"/>
    <property type="evidence" value="ECO:0007669"/>
    <property type="project" value="UniProtKB-KW"/>
</dbReference>
<dbReference type="RefSeq" id="WP_048095263.1">
    <property type="nucleotide sequence ID" value="NZ_CP011267.1"/>
</dbReference>
<dbReference type="Gene3D" id="3.40.50.1010">
    <property type="entry name" value="5'-nuclease"/>
    <property type="match status" value="1"/>
</dbReference>
<dbReference type="InterPro" id="IPR002716">
    <property type="entry name" value="PIN_dom"/>
</dbReference>
<evidence type="ECO:0000259" key="7">
    <source>
        <dbReference type="Pfam" id="PF01850"/>
    </source>
</evidence>
<keyword evidence="6" id="KW-0800">Toxin</keyword>
<evidence type="ECO:0000256" key="6">
    <source>
        <dbReference type="HAMAP-Rule" id="MF_00265"/>
    </source>
</evidence>
<dbReference type="HOGENOM" id="CLU_1891332_0_0_2"/>
<dbReference type="Pfam" id="PF01850">
    <property type="entry name" value="PIN"/>
    <property type="match status" value="1"/>
</dbReference>
<comment type="similarity">
    <text evidence="6">Belongs to the PINc/VapC protein family.</text>
</comment>
<dbReference type="EC" id="3.1.-.-" evidence="6"/>
<evidence type="ECO:0000313" key="8">
    <source>
        <dbReference type="EMBL" id="AKG91523.1"/>
    </source>
</evidence>
<dbReference type="GO" id="GO:0090729">
    <property type="term" value="F:toxin activity"/>
    <property type="evidence" value="ECO:0007669"/>
    <property type="project" value="UniProtKB-KW"/>
</dbReference>
<comment type="function">
    <text evidence="6">Toxic component of a toxin-antitoxin (TA) system. An RNase.</text>
</comment>
<feature type="binding site" evidence="6">
    <location>
        <position position="4"/>
    </location>
    <ligand>
        <name>Mg(2+)</name>
        <dbReference type="ChEBI" id="CHEBI:18420"/>
    </ligand>
</feature>
<dbReference type="EMBL" id="CP011267">
    <property type="protein sequence ID" value="AKG91523.1"/>
    <property type="molecule type" value="Genomic_DNA"/>
</dbReference>
<evidence type="ECO:0000256" key="5">
    <source>
        <dbReference type="ARBA" id="ARBA00022842"/>
    </source>
</evidence>
<dbReference type="InterPro" id="IPR022907">
    <property type="entry name" value="VapC_family"/>
</dbReference>
<dbReference type="KEGG" id="gah:GAH_01164"/>
<dbReference type="GeneID" id="24803738"/>
<dbReference type="GO" id="GO:0004540">
    <property type="term" value="F:RNA nuclease activity"/>
    <property type="evidence" value="ECO:0007669"/>
    <property type="project" value="InterPro"/>
</dbReference>
<keyword evidence="5 6" id="KW-0460">Magnesium</keyword>
<dbReference type="InParanoid" id="A0A0F7IFE8"/>
<feature type="binding site" evidence="6">
    <location>
        <position position="97"/>
    </location>
    <ligand>
        <name>Mg(2+)</name>
        <dbReference type="ChEBI" id="CHEBI:18420"/>
    </ligand>
</feature>
<dbReference type="OrthoDB" id="38049at2157"/>
<protein>
    <recommendedName>
        <fullName evidence="6">Ribonuclease VapC</fullName>
        <shortName evidence="6">RNase VapC</shortName>
        <ecNumber evidence="6">3.1.-.-</ecNumber>
    </recommendedName>
    <alternativeName>
        <fullName evidence="6">Putative toxin VapC</fullName>
    </alternativeName>
</protein>
<name>A0A0F7IFE8_9EURY</name>
<dbReference type="AlphaFoldDB" id="A0A0F7IFE8"/>
<dbReference type="Proteomes" id="UP000034723">
    <property type="component" value="Chromosome"/>
</dbReference>
<keyword evidence="1 6" id="KW-1277">Toxin-antitoxin system</keyword>
<dbReference type="InterPro" id="IPR029060">
    <property type="entry name" value="PIN-like_dom_sf"/>
</dbReference>